<dbReference type="AlphaFoldDB" id="W1PRM4"/>
<dbReference type="Proteomes" id="UP000017836">
    <property type="component" value="Unassembled WGS sequence"/>
</dbReference>
<evidence type="ECO:0000313" key="3">
    <source>
        <dbReference type="Proteomes" id="UP000017836"/>
    </source>
</evidence>
<organism evidence="2 3">
    <name type="scientific">Amborella trichopoda</name>
    <dbReference type="NCBI Taxonomy" id="13333"/>
    <lineage>
        <taxon>Eukaryota</taxon>
        <taxon>Viridiplantae</taxon>
        <taxon>Streptophyta</taxon>
        <taxon>Embryophyta</taxon>
        <taxon>Tracheophyta</taxon>
        <taxon>Spermatophyta</taxon>
        <taxon>Magnoliopsida</taxon>
        <taxon>Amborellales</taxon>
        <taxon>Amborellaceae</taxon>
        <taxon>Amborella</taxon>
    </lineage>
</organism>
<name>W1PRM4_AMBTC</name>
<protein>
    <submittedName>
        <fullName evidence="2">Uncharacterized protein</fullName>
    </submittedName>
</protein>
<dbReference type="HOGENOM" id="CLU_1891083_0_0_1"/>
<reference evidence="3" key="1">
    <citation type="journal article" date="2013" name="Science">
        <title>The Amborella genome and the evolution of flowering plants.</title>
        <authorList>
            <consortium name="Amborella Genome Project"/>
        </authorList>
    </citation>
    <scope>NUCLEOTIDE SEQUENCE [LARGE SCALE GENOMIC DNA]</scope>
</reference>
<gene>
    <name evidence="2" type="ORF">AMTR_s00013p00163890</name>
</gene>
<sequence length="136" mass="15377">MGSKIVGSWQMKIGTGSICRLRSLLQIPLLISIKLLRINWQEVNDCMAFQPSFSFQGLFEREFSTSGQILIVLEARIGALEVRLEDHCGACDARMGGLMDDLKTFVESLKTKLVALQEDMALVKRATLWARWMLEL</sequence>
<keyword evidence="3" id="KW-1185">Reference proteome</keyword>
<proteinExistence type="predicted"/>
<feature type="non-terminal residue" evidence="2">
    <location>
        <position position="136"/>
    </location>
</feature>
<evidence type="ECO:0000256" key="1">
    <source>
        <dbReference type="SAM" id="Coils"/>
    </source>
</evidence>
<keyword evidence="1" id="KW-0175">Coiled coil</keyword>
<accession>W1PRM4</accession>
<evidence type="ECO:0000313" key="2">
    <source>
        <dbReference type="EMBL" id="ERN09910.1"/>
    </source>
</evidence>
<feature type="coiled-coil region" evidence="1">
    <location>
        <begin position="99"/>
        <end position="126"/>
    </location>
</feature>
<dbReference type="EMBL" id="KI392979">
    <property type="protein sequence ID" value="ERN09910.1"/>
    <property type="molecule type" value="Genomic_DNA"/>
</dbReference>